<evidence type="ECO:0000256" key="4">
    <source>
        <dbReference type="ARBA" id="ARBA00023317"/>
    </source>
</evidence>
<evidence type="ECO:0000256" key="2">
    <source>
        <dbReference type="ARBA" id="ARBA00023002"/>
    </source>
</evidence>
<keyword evidence="2 5" id="KW-0560">Oxidoreductase</keyword>
<dbReference type="SUPFAM" id="SSF52518">
    <property type="entry name" value="Thiamin diphosphate-binding fold (THDP-binding)"/>
    <property type="match status" value="1"/>
</dbReference>
<evidence type="ECO:0000313" key="8">
    <source>
        <dbReference type="Proteomes" id="UP000799049"/>
    </source>
</evidence>
<protein>
    <recommendedName>
        <fullName evidence="5">Pyruvate dehydrogenase E1 component subunit alpha</fullName>
        <ecNumber evidence="5">1.2.4.1</ecNumber>
    </recommendedName>
</protein>
<dbReference type="FunFam" id="3.40.50.970:FF:000013">
    <property type="entry name" value="Pyruvate dehydrogenase E1 component subunit alpha"/>
    <property type="match status" value="1"/>
</dbReference>
<comment type="caution">
    <text evidence="7">The sequence shown here is derived from an EMBL/GenBank/DDBJ whole genome shotgun (WGS) entry which is preliminary data.</text>
</comment>
<evidence type="ECO:0000256" key="1">
    <source>
        <dbReference type="ARBA" id="ARBA00001964"/>
    </source>
</evidence>
<name>A0A8K0AHX2_ANDGO</name>
<organism evidence="7 8">
    <name type="scientific">Andalucia godoyi</name>
    <name type="common">Flagellate</name>
    <dbReference type="NCBI Taxonomy" id="505711"/>
    <lineage>
        <taxon>Eukaryota</taxon>
        <taxon>Discoba</taxon>
        <taxon>Jakobida</taxon>
        <taxon>Andalucina</taxon>
        <taxon>Andaluciidae</taxon>
        <taxon>Andalucia</taxon>
    </lineage>
</organism>
<dbReference type="EC" id="1.2.4.1" evidence="5"/>
<evidence type="ECO:0000256" key="5">
    <source>
        <dbReference type="RuleBase" id="RU361139"/>
    </source>
</evidence>
<dbReference type="InterPro" id="IPR017597">
    <property type="entry name" value="Pyrv_DH_E1_asu_subgrp-y"/>
</dbReference>
<dbReference type="EMBL" id="VRVR01000032">
    <property type="protein sequence ID" value="KAF0852528.1"/>
    <property type="molecule type" value="Genomic_DNA"/>
</dbReference>
<evidence type="ECO:0000313" key="7">
    <source>
        <dbReference type="EMBL" id="KAF0852528.1"/>
    </source>
</evidence>
<comment type="cofactor">
    <cofactor evidence="1 5">
        <name>thiamine diphosphate</name>
        <dbReference type="ChEBI" id="CHEBI:58937"/>
    </cofactor>
</comment>
<feature type="domain" description="Dehydrogenase E1 component" evidence="6">
    <location>
        <begin position="59"/>
        <end position="355"/>
    </location>
</feature>
<dbReference type="OrthoDB" id="10256198at2759"/>
<dbReference type="Pfam" id="PF00676">
    <property type="entry name" value="E1_dh"/>
    <property type="match status" value="1"/>
</dbReference>
<keyword evidence="3 5" id="KW-0786">Thiamine pyrophosphate</keyword>
<accession>A0A8K0AHX2</accession>
<sequence length="377" mass="40935">MHRSLVLSRSFASGASALRITVPSAIAIHRPASMPATALAEPSTTVTTSRDELFTFLRTMSLIRRVEIVSDQQYKARMIRGFCHLYSGEEAICTGMEAALDQSRDAMITAYRDHGNHIVRGGSAEEVFAELFGRATGMSKGKGGSMHFYNAKKLFFGGNGIVGAQCPVGAGLAFGAQRLGTGGVSVSCYGDGAANQGQIFEAMNMAALWKLPAIFVCENNQYGMGTSTRRGSADDNYYSRGHYIPGIKVDGMNVLAVKEATRVAREYAVNHGPIVMEMSTYRYSGHSMSDPGVSYRTRDEVQKVREERDPIERLKGIMLEAKAATEADLEAVEKEIKIQVDEALAKALAAPEPEPSQLTADIYVGKYEGTIRMVEKS</sequence>
<dbReference type="AlphaFoldDB" id="A0A8K0AHX2"/>
<gene>
    <name evidence="7" type="ORF">ANDGO_00581</name>
</gene>
<dbReference type="InterPro" id="IPR029061">
    <property type="entry name" value="THDP-binding"/>
</dbReference>
<dbReference type="PANTHER" id="PTHR11516">
    <property type="entry name" value="PYRUVATE DEHYDROGENASE E1 COMPONENT, ALPHA SUBUNIT BACTERIAL AND ORGANELLAR"/>
    <property type="match status" value="1"/>
</dbReference>
<dbReference type="InterPro" id="IPR050642">
    <property type="entry name" value="PDH_E1_Alpha_Subunit"/>
</dbReference>
<keyword evidence="8" id="KW-1185">Reference proteome</keyword>
<keyword evidence="4 5" id="KW-0670">Pyruvate</keyword>
<dbReference type="PANTHER" id="PTHR11516:SF60">
    <property type="entry name" value="PYRUVATE DEHYDROGENASE E1 COMPONENT SUBUNIT ALPHA"/>
    <property type="match status" value="1"/>
</dbReference>
<dbReference type="NCBIfam" id="TIGR03182">
    <property type="entry name" value="PDH_E1_alph_y"/>
    <property type="match status" value="1"/>
</dbReference>
<dbReference type="Gene3D" id="3.40.50.970">
    <property type="match status" value="1"/>
</dbReference>
<evidence type="ECO:0000256" key="3">
    <source>
        <dbReference type="ARBA" id="ARBA00023052"/>
    </source>
</evidence>
<comment type="function">
    <text evidence="5">The pyruvate dehydrogenase complex catalyzes the overall conversion of pyruvate to acetyl-CoA and CO(2).</text>
</comment>
<dbReference type="Proteomes" id="UP000799049">
    <property type="component" value="Unassembled WGS sequence"/>
</dbReference>
<evidence type="ECO:0000259" key="6">
    <source>
        <dbReference type="Pfam" id="PF00676"/>
    </source>
</evidence>
<dbReference type="CDD" id="cd02000">
    <property type="entry name" value="TPP_E1_PDC_ADC_BCADC"/>
    <property type="match status" value="1"/>
</dbReference>
<dbReference type="GO" id="GO:0006086">
    <property type="term" value="P:pyruvate decarboxylation to acetyl-CoA"/>
    <property type="evidence" value="ECO:0007669"/>
    <property type="project" value="InterPro"/>
</dbReference>
<reference evidence="7" key="1">
    <citation type="submission" date="2019-09" db="EMBL/GenBank/DDBJ databases">
        <title>The Mitochondrial Proteome of the Jakobid, Andalucia godoyi, a Protist With the Most Gene-Rich and Bacteria-Like Mitochondrial Genome.</title>
        <authorList>
            <person name="Gray M.W."/>
            <person name="Burger G."/>
            <person name="Derelle R."/>
            <person name="Klimes V."/>
            <person name="Leger M."/>
            <person name="Sarrasin M."/>
            <person name="Vlcek C."/>
            <person name="Roger A.J."/>
            <person name="Elias M."/>
            <person name="Lang B.F."/>
        </authorList>
    </citation>
    <scope>NUCLEOTIDE SEQUENCE</scope>
    <source>
        <strain evidence="7">And28</strain>
    </source>
</reference>
<dbReference type="GO" id="GO:0004739">
    <property type="term" value="F:pyruvate dehydrogenase (acetyl-transferring) activity"/>
    <property type="evidence" value="ECO:0007669"/>
    <property type="project" value="UniProtKB-UniRule"/>
</dbReference>
<comment type="catalytic activity">
    <reaction evidence="5">
        <text>N(6)-[(R)-lipoyl]-L-lysyl-[protein] + pyruvate + H(+) = N(6)-[(R)-S(8)-acetyldihydrolipoyl]-L-lysyl-[protein] + CO2</text>
        <dbReference type="Rhea" id="RHEA:19189"/>
        <dbReference type="Rhea" id="RHEA-COMP:10474"/>
        <dbReference type="Rhea" id="RHEA-COMP:10478"/>
        <dbReference type="ChEBI" id="CHEBI:15361"/>
        <dbReference type="ChEBI" id="CHEBI:15378"/>
        <dbReference type="ChEBI" id="CHEBI:16526"/>
        <dbReference type="ChEBI" id="CHEBI:83099"/>
        <dbReference type="ChEBI" id="CHEBI:83111"/>
        <dbReference type="EC" id="1.2.4.1"/>
    </reaction>
</comment>
<dbReference type="InterPro" id="IPR001017">
    <property type="entry name" value="DH_E1"/>
</dbReference>
<proteinExistence type="predicted"/>